<evidence type="ECO:0008006" key="4">
    <source>
        <dbReference type="Google" id="ProtNLM"/>
    </source>
</evidence>
<proteinExistence type="predicted"/>
<dbReference type="GO" id="GO:0000124">
    <property type="term" value="C:SAGA complex"/>
    <property type="evidence" value="ECO:0007669"/>
    <property type="project" value="InterPro"/>
</dbReference>
<sequence>MVSKLDHVRMASMARLLSYGNHMEITSETTFDTLVVQTVHREFHEADEANLLEEKDMHIYDSRPLSDPLHLVLCNACQKPIKASQYSIHAELCRSFKSSEDIVVELNGGLGNKKPPKKGKKKFQSPCTNQGTTGEKDKSESVDADSVFYSELNIDGNSGMHNSYISRAPALADNIVTREFSEASNISRKQTTDISAPLATKMYYTNGRCHLRAAISHLYRQTITEDISSILPTSKLVQENVMPQTQVINHIKQLNGSQNENIAHQFC</sequence>
<reference evidence="3" key="1">
    <citation type="journal article" date="2016" name="Nature">
        <title>The genome of the seagrass Zostera marina reveals angiosperm adaptation to the sea.</title>
        <authorList>
            <person name="Olsen J.L."/>
            <person name="Rouze P."/>
            <person name="Verhelst B."/>
            <person name="Lin Y.-C."/>
            <person name="Bayer T."/>
            <person name="Collen J."/>
            <person name="Dattolo E."/>
            <person name="De Paoli E."/>
            <person name="Dittami S."/>
            <person name="Maumus F."/>
            <person name="Michel G."/>
            <person name="Kersting A."/>
            <person name="Lauritano C."/>
            <person name="Lohaus R."/>
            <person name="Toepel M."/>
            <person name="Tonon T."/>
            <person name="Vanneste K."/>
            <person name="Amirebrahimi M."/>
            <person name="Brakel J."/>
            <person name="Bostroem C."/>
            <person name="Chovatia M."/>
            <person name="Grimwood J."/>
            <person name="Jenkins J.W."/>
            <person name="Jueterbock A."/>
            <person name="Mraz A."/>
            <person name="Stam W.T."/>
            <person name="Tice H."/>
            <person name="Bornberg-Bauer E."/>
            <person name="Green P.J."/>
            <person name="Pearson G.A."/>
            <person name="Procaccini G."/>
            <person name="Duarte C.M."/>
            <person name="Schmutz J."/>
            <person name="Reusch T.B.H."/>
            <person name="Van de Peer Y."/>
        </authorList>
    </citation>
    <scope>NUCLEOTIDE SEQUENCE [LARGE SCALE GENOMIC DNA]</scope>
    <source>
        <strain evidence="3">cv. Finnish</strain>
    </source>
</reference>
<dbReference type="PANTHER" id="PTHR47805">
    <property type="entry name" value="SAGA-ASSOCIATED FACTOR 73"/>
    <property type="match status" value="1"/>
</dbReference>
<comment type="caution">
    <text evidence="2">The sequence shown here is derived from an EMBL/GenBank/DDBJ whole genome shotgun (WGS) entry which is preliminary data.</text>
</comment>
<dbReference type="OrthoDB" id="21678at2759"/>
<dbReference type="OMA" id="QNENIAH"/>
<feature type="region of interest" description="Disordered" evidence="1">
    <location>
        <begin position="107"/>
        <end position="140"/>
    </location>
</feature>
<name>A0A0K9Q558_ZOSMR</name>
<organism evidence="2 3">
    <name type="scientific">Zostera marina</name>
    <name type="common">Eelgrass</name>
    <dbReference type="NCBI Taxonomy" id="29655"/>
    <lineage>
        <taxon>Eukaryota</taxon>
        <taxon>Viridiplantae</taxon>
        <taxon>Streptophyta</taxon>
        <taxon>Embryophyta</taxon>
        <taxon>Tracheophyta</taxon>
        <taxon>Spermatophyta</taxon>
        <taxon>Magnoliopsida</taxon>
        <taxon>Liliopsida</taxon>
        <taxon>Zosteraceae</taxon>
        <taxon>Zostera</taxon>
    </lineage>
</organism>
<dbReference type="EMBL" id="LFYR01000025">
    <property type="protein sequence ID" value="KMZ76418.1"/>
    <property type="molecule type" value="Genomic_DNA"/>
</dbReference>
<feature type="compositionally biased region" description="Basic residues" evidence="1">
    <location>
        <begin position="114"/>
        <end position="123"/>
    </location>
</feature>
<protein>
    <recommendedName>
        <fullName evidence="4">SAGA-associated factor 11</fullName>
    </recommendedName>
</protein>
<dbReference type="Proteomes" id="UP000036987">
    <property type="component" value="Unassembled WGS sequence"/>
</dbReference>
<keyword evidence="3" id="KW-1185">Reference proteome</keyword>
<dbReference type="InterPro" id="IPR037804">
    <property type="entry name" value="SGF73"/>
</dbReference>
<evidence type="ECO:0000313" key="3">
    <source>
        <dbReference type="Proteomes" id="UP000036987"/>
    </source>
</evidence>
<dbReference type="PANTHER" id="PTHR47805:SF1">
    <property type="entry name" value="SAGA-ASSOCIATED FACTOR 73"/>
    <property type="match status" value="1"/>
</dbReference>
<evidence type="ECO:0000256" key="1">
    <source>
        <dbReference type="SAM" id="MobiDB-lite"/>
    </source>
</evidence>
<dbReference type="AlphaFoldDB" id="A0A0K9Q558"/>
<evidence type="ECO:0000313" key="2">
    <source>
        <dbReference type="EMBL" id="KMZ76418.1"/>
    </source>
</evidence>
<gene>
    <name evidence="2" type="ORF">ZOSMA_101G00010</name>
</gene>
<accession>A0A0K9Q558</accession>